<keyword evidence="2" id="KW-0812">Transmembrane</keyword>
<evidence type="ECO:0000313" key="4">
    <source>
        <dbReference type="Proteomes" id="UP000002009"/>
    </source>
</evidence>
<gene>
    <name evidence="3" type="ORF">MICPUN_58488</name>
</gene>
<accession>C1E5Z4</accession>
<dbReference type="AlphaFoldDB" id="C1E5Z4"/>
<dbReference type="GeneID" id="8243748"/>
<dbReference type="RefSeq" id="XP_002502462.1">
    <property type="nucleotide sequence ID" value="XM_002502416.1"/>
</dbReference>
<keyword evidence="4" id="KW-1185">Reference proteome</keyword>
<sequence length="414" mass="45563">MASGRPKRRAAQPPPIEPDIEGRDAATGSCHCCGGMLRRHPESAKQCGKCGARYHTYDCGNRRSEAGFTNFDQCPRVGVLPSSILHASTRPGPCAEVCLCTGGPVVCHTRALRDSRRVKRQNSSTGLPMGGGEEDFDSATPTDERTSAEDSATIQQRDSPTILRIDDPDAAGDVDGLDNDDSMVDDPAAPGGSGQTRHHRERLPAGLRAEIEALRAENEQLRRRLAMGGSTSVPVSMMLEPRPVDAMMHDGERRANSPTVGAVKVFFPEEEPEPEPDREPFNCFNASRTMYIGDAWSAEIVQAYRERLALKGGSDAGPLTEQADKRKIFWRNVLFSVRMVVLLSFLFWSIAWHIESAALHGAEWHYTFFAVLYVFVTVWAYQGYRNLLAYGRMVVADLRRKREKAGVAAASGRV</sequence>
<feature type="compositionally biased region" description="Basic residues" evidence="1">
    <location>
        <begin position="1"/>
        <end position="10"/>
    </location>
</feature>
<name>C1E5Z4_MICCC</name>
<keyword evidence="2" id="KW-0472">Membrane</keyword>
<dbReference type="Proteomes" id="UP000002009">
    <property type="component" value="Chromosome 5"/>
</dbReference>
<dbReference type="EMBL" id="CP001326">
    <property type="protein sequence ID" value="ACO63720.1"/>
    <property type="molecule type" value="Genomic_DNA"/>
</dbReference>
<organism evidence="3 4">
    <name type="scientific">Micromonas commoda (strain RCC299 / NOUM17 / CCMP2709)</name>
    <name type="common">Picoplanktonic green alga</name>
    <dbReference type="NCBI Taxonomy" id="296587"/>
    <lineage>
        <taxon>Eukaryota</taxon>
        <taxon>Viridiplantae</taxon>
        <taxon>Chlorophyta</taxon>
        <taxon>Mamiellophyceae</taxon>
        <taxon>Mamiellales</taxon>
        <taxon>Mamiellaceae</taxon>
        <taxon>Micromonas</taxon>
    </lineage>
</organism>
<feature type="transmembrane region" description="Helical" evidence="2">
    <location>
        <begin position="335"/>
        <end position="354"/>
    </location>
</feature>
<feature type="region of interest" description="Disordered" evidence="1">
    <location>
        <begin position="1"/>
        <end position="22"/>
    </location>
</feature>
<dbReference type="InParanoid" id="C1E5Z4"/>
<feature type="compositionally biased region" description="Acidic residues" evidence="1">
    <location>
        <begin position="168"/>
        <end position="184"/>
    </location>
</feature>
<evidence type="ECO:0000256" key="1">
    <source>
        <dbReference type="SAM" id="MobiDB-lite"/>
    </source>
</evidence>
<evidence type="ECO:0000313" key="3">
    <source>
        <dbReference type="EMBL" id="ACO63720.1"/>
    </source>
</evidence>
<feature type="region of interest" description="Disordered" evidence="1">
    <location>
        <begin position="116"/>
        <end position="202"/>
    </location>
</feature>
<protein>
    <submittedName>
        <fullName evidence="3">Uncharacterized protein</fullName>
    </submittedName>
</protein>
<feature type="compositionally biased region" description="Polar residues" evidence="1">
    <location>
        <begin position="149"/>
        <end position="159"/>
    </location>
</feature>
<dbReference type="KEGG" id="mis:MICPUN_58488"/>
<evidence type="ECO:0000256" key="2">
    <source>
        <dbReference type="SAM" id="Phobius"/>
    </source>
</evidence>
<feature type="transmembrane region" description="Helical" evidence="2">
    <location>
        <begin position="366"/>
        <end position="384"/>
    </location>
</feature>
<keyword evidence="2" id="KW-1133">Transmembrane helix</keyword>
<proteinExistence type="predicted"/>
<reference evidence="3 4" key="1">
    <citation type="journal article" date="2009" name="Science">
        <title>Green evolution and dynamic adaptations revealed by genomes of the marine picoeukaryotes Micromonas.</title>
        <authorList>
            <person name="Worden A.Z."/>
            <person name="Lee J.H."/>
            <person name="Mock T."/>
            <person name="Rouze P."/>
            <person name="Simmons M.P."/>
            <person name="Aerts A.L."/>
            <person name="Allen A.E."/>
            <person name="Cuvelier M.L."/>
            <person name="Derelle E."/>
            <person name="Everett M.V."/>
            <person name="Foulon E."/>
            <person name="Grimwood J."/>
            <person name="Gundlach H."/>
            <person name="Henrissat B."/>
            <person name="Napoli C."/>
            <person name="McDonald S.M."/>
            <person name="Parker M.S."/>
            <person name="Rombauts S."/>
            <person name="Salamov A."/>
            <person name="Von Dassow P."/>
            <person name="Badger J.H."/>
            <person name="Coutinho P.M."/>
            <person name="Demir E."/>
            <person name="Dubchak I."/>
            <person name="Gentemann C."/>
            <person name="Eikrem W."/>
            <person name="Gready J.E."/>
            <person name="John U."/>
            <person name="Lanier W."/>
            <person name="Lindquist E.A."/>
            <person name="Lucas S."/>
            <person name="Mayer K.F."/>
            <person name="Moreau H."/>
            <person name="Not F."/>
            <person name="Otillar R."/>
            <person name="Panaud O."/>
            <person name="Pangilinan J."/>
            <person name="Paulsen I."/>
            <person name="Piegu B."/>
            <person name="Poliakov A."/>
            <person name="Robbens S."/>
            <person name="Schmutz J."/>
            <person name="Toulza E."/>
            <person name="Wyss T."/>
            <person name="Zelensky A."/>
            <person name="Zhou K."/>
            <person name="Armbrust E.V."/>
            <person name="Bhattacharya D."/>
            <person name="Goodenough U.W."/>
            <person name="Van de Peer Y."/>
            <person name="Grigoriev I.V."/>
        </authorList>
    </citation>
    <scope>NUCLEOTIDE SEQUENCE [LARGE SCALE GENOMIC DNA]</scope>
    <source>
        <strain evidence="4">RCC299 / NOUM17</strain>
    </source>
</reference>